<feature type="region of interest" description="Disordered" evidence="1">
    <location>
        <begin position="455"/>
        <end position="488"/>
    </location>
</feature>
<proteinExistence type="evidence at transcript level"/>
<name>A0A023GDP9_AMBTT</name>
<feature type="compositionally biased region" description="Low complexity" evidence="1">
    <location>
        <begin position="363"/>
        <end position="373"/>
    </location>
</feature>
<organism evidence="3">
    <name type="scientific">Amblyomma triste</name>
    <name type="common">Neotropical tick</name>
    <dbReference type="NCBI Taxonomy" id="251400"/>
    <lineage>
        <taxon>Eukaryota</taxon>
        <taxon>Metazoa</taxon>
        <taxon>Ecdysozoa</taxon>
        <taxon>Arthropoda</taxon>
        <taxon>Chelicerata</taxon>
        <taxon>Arachnida</taxon>
        <taxon>Acari</taxon>
        <taxon>Parasitiformes</taxon>
        <taxon>Ixodida</taxon>
        <taxon>Ixodoidea</taxon>
        <taxon>Ixodidae</taxon>
        <taxon>Amblyomminae</taxon>
        <taxon>Amblyomma</taxon>
    </lineage>
</organism>
<evidence type="ECO:0000313" key="3">
    <source>
        <dbReference type="EMBL" id="JAC31967.1"/>
    </source>
</evidence>
<feature type="non-terminal residue" evidence="3">
    <location>
        <position position="1"/>
    </location>
</feature>
<sequence>DEQTVFHIPGTSCAMGTWVLFLLMASQLIAQGPVDATFGIGLQWLRGDNSLFSVIVNTSNATTAPTPTLQDVSNATTDDSLHVQRTELVRNIPAVQGTAKIPEENSVTATMGAVDLRAASTAASWTDAANWTTVGTTEAPLSLAPWLVNATPVSLDQLALEIANVPDPVLQVVDNGDGLQSFVVVSGPLGSTTTAADTTTVFTEATTTAAPSTTAVPGTTRRARPSTTSRYQILLDYLRPFLYGRFGSGDTTSLGTSPATTASPDTTTPFYVGSNSSPPVPTATTVAGNAHDKDASLAEAAVTTASITTSDVTTENVSTTTLIPAEWKGIGMRRRISFINGFAEMRDFNDTVVLPALPSTTPLPTSTRLPATPSEKTTTYAQTSSTPLQAGTTEVDFRTPIIVNAVTTPRPTDDDGDHYPTTTPFAKTITETPTASFPAIFDLYGANVDPGSPTPTSYGFPFSSQYPTQPSGDGGDSEPLSAAQEPVYRHFYDPSQLVQTF</sequence>
<dbReference type="EMBL" id="GBBM01003451">
    <property type="protein sequence ID" value="JAC31967.1"/>
    <property type="molecule type" value="mRNA"/>
</dbReference>
<evidence type="ECO:0000256" key="2">
    <source>
        <dbReference type="SAM" id="SignalP"/>
    </source>
</evidence>
<feature type="chain" id="PRO_5001521058" evidence="2">
    <location>
        <begin position="31"/>
        <end position="501"/>
    </location>
</feature>
<feature type="signal peptide" evidence="2">
    <location>
        <begin position="1"/>
        <end position="30"/>
    </location>
</feature>
<feature type="region of interest" description="Disordered" evidence="1">
    <location>
        <begin position="363"/>
        <end position="389"/>
    </location>
</feature>
<feature type="compositionally biased region" description="Polar residues" evidence="1">
    <location>
        <begin position="455"/>
        <end position="471"/>
    </location>
</feature>
<reference evidence="3" key="1">
    <citation type="submission" date="2014-03" db="EMBL/GenBank/DDBJ databases">
        <title>The sialotranscriptome of Amblyomma triste, Amblyomma parvum and Amblyomma cajennense ticks, uncovered by 454-based RNA-seq.</title>
        <authorList>
            <person name="Garcia G.R."/>
            <person name="Gardinassi L.G."/>
            <person name="Ribeiro J.M."/>
            <person name="Anatriello E."/>
            <person name="Ferreira B.R."/>
            <person name="Moreira H.N."/>
            <person name="Mafra C."/>
            <person name="Olegario M.M."/>
            <person name="Szabo P.J."/>
            <person name="Miranda-Santos I.K."/>
            <person name="Maruyama S.R."/>
        </authorList>
    </citation>
    <scope>NUCLEOTIDE SEQUENCE</scope>
    <source>
        <strain evidence="3">Mato Grasso do Sul</strain>
        <tissue evidence="3">Salivary glands</tissue>
    </source>
</reference>
<feature type="compositionally biased region" description="Polar residues" evidence="1">
    <location>
        <begin position="374"/>
        <end position="389"/>
    </location>
</feature>
<keyword evidence="2" id="KW-0732">Signal</keyword>
<evidence type="ECO:0000256" key="1">
    <source>
        <dbReference type="SAM" id="MobiDB-lite"/>
    </source>
</evidence>
<dbReference type="AlphaFoldDB" id="A0A023GDP9"/>
<protein>
    <submittedName>
        <fullName evidence="3">Putative mucin-5ac</fullName>
    </submittedName>
</protein>
<accession>A0A023GDP9</accession>